<sequence length="256" mass="28774">MAARSKRLTRPPAKRRDADDAMFDEAEVQRALRASVKLQKRTSSTCMPSCPTFHPTPEQFRDPFAYIKSITSEGIAAGIVKIVPPEGATRARGRVVVVVDDDDYDDDDARSFRFGVERRSPSLHPVRFPVPRACADGARWRPPFNANAGGGEIPFDTKLQAVHRLQEGVDFEDGKRYTRESFRAMADSFAAAWMHAHLSLDAEVKRLMIERGFEEADARARAVEEEFWYGSSLESVPTCISPSSLCLCHRSSRRRQ</sequence>
<dbReference type="RefSeq" id="XP_003056318.1">
    <property type="nucleotide sequence ID" value="XM_003056272.1"/>
</dbReference>
<dbReference type="PANTHER" id="PTHR10694:SF33">
    <property type="entry name" value="LYSINE-SPECIFIC DEMETHYLASE 5"/>
    <property type="match status" value="1"/>
</dbReference>
<dbReference type="Gene3D" id="2.60.120.650">
    <property type="entry name" value="Cupin"/>
    <property type="match status" value="1"/>
</dbReference>
<dbReference type="GO" id="GO:0010468">
    <property type="term" value="P:regulation of gene expression"/>
    <property type="evidence" value="ECO:0007669"/>
    <property type="project" value="TreeGrafter"/>
</dbReference>
<evidence type="ECO:0000313" key="5">
    <source>
        <dbReference type="EMBL" id="EEH59694.1"/>
    </source>
</evidence>
<evidence type="ECO:0000256" key="1">
    <source>
        <dbReference type="ARBA" id="ARBA00022723"/>
    </source>
</evidence>
<name>C1MK29_MICPC</name>
<dbReference type="GO" id="GO:0046872">
    <property type="term" value="F:metal ion binding"/>
    <property type="evidence" value="ECO:0007669"/>
    <property type="project" value="UniProtKB-KW"/>
</dbReference>
<evidence type="ECO:0000256" key="2">
    <source>
        <dbReference type="ARBA" id="ARBA00023004"/>
    </source>
</evidence>
<dbReference type="KEGG" id="mpp:MICPUCDRAFT_55195"/>
<dbReference type="SMART" id="SM00545">
    <property type="entry name" value="JmjN"/>
    <property type="match status" value="1"/>
</dbReference>
<dbReference type="GO" id="GO:0005634">
    <property type="term" value="C:nucleus"/>
    <property type="evidence" value="ECO:0007669"/>
    <property type="project" value="TreeGrafter"/>
</dbReference>
<dbReference type="OrthoDB" id="1678912at2759"/>
<dbReference type="Proteomes" id="UP000001876">
    <property type="component" value="Unassembled WGS sequence"/>
</dbReference>
<organism evidence="6">
    <name type="scientific">Micromonas pusilla (strain CCMP1545)</name>
    <name type="common">Picoplanktonic green alga</name>
    <dbReference type="NCBI Taxonomy" id="564608"/>
    <lineage>
        <taxon>Eukaryota</taxon>
        <taxon>Viridiplantae</taxon>
        <taxon>Chlorophyta</taxon>
        <taxon>Mamiellophyceae</taxon>
        <taxon>Mamiellales</taxon>
        <taxon>Mamiellaceae</taxon>
        <taxon>Micromonas</taxon>
    </lineage>
</organism>
<gene>
    <name evidence="5" type="ORF">MICPUCDRAFT_55195</name>
</gene>
<dbReference type="EMBL" id="GG663736">
    <property type="protein sequence ID" value="EEH59694.1"/>
    <property type="molecule type" value="Genomic_DNA"/>
</dbReference>
<keyword evidence="6" id="KW-1185">Reference proteome</keyword>
<feature type="region of interest" description="Disordered" evidence="3">
    <location>
        <begin position="1"/>
        <end position="20"/>
    </location>
</feature>
<dbReference type="AlphaFoldDB" id="C1MK29"/>
<keyword evidence="1" id="KW-0479">Metal-binding</keyword>
<accession>C1MK29</accession>
<dbReference type="GO" id="GO:0000785">
    <property type="term" value="C:chromatin"/>
    <property type="evidence" value="ECO:0007669"/>
    <property type="project" value="TreeGrafter"/>
</dbReference>
<reference evidence="5 6" key="1">
    <citation type="journal article" date="2009" name="Science">
        <title>Green evolution and dynamic adaptations revealed by genomes of the marine picoeukaryotes Micromonas.</title>
        <authorList>
            <person name="Worden A.Z."/>
            <person name="Lee J.H."/>
            <person name="Mock T."/>
            <person name="Rouze P."/>
            <person name="Simmons M.P."/>
            <person name="Aerts A.L."/>
            <person name="Allen A.E."/>
            <person name="Cuvelier M.L."/>
            <person name="Derelle E."/>
            <person name="Everett M.V."/>
            <person name="Foulon E."/>
            <person name="Grimwood J."/>
            <person name="Gundlach H."/>
            <person name="Henrissat B."/>
            <person name="Napoli C."/>
            <person name="McDonald S.M."/>
            <person name="Parker M.S."/>
            <person name="Rombauts S."/>
            <person name="Salamov A."/>
            <person name="Von Dassow P."/>
            <person name="Badger J.H."/>
            <person name="Coutinho P.M."/>
            <person name="Demir E."/>
            <person name="Dubchak I."/>
            <person name="Gentemann C."/>
            <person name="Eikrem W."/>
            <person name="Gready J.E."/>
            <person name="John U."/>
            <person name="Lanier W."/>
            <person name="Lindquist E.A."/>
            <person name="Lucas S."/>
            <person name="Mayer K.F."/>
            <person name="Moreau H."/>
            <person name="Not F."/>
            <person name="Otillar R."/>
            <person name="Panaud O."/>
            <person name="Pangilinan J."/>
            <person name="Paulsen I."/>
            <person name="Piegu B."/>
            <person name="Poliakov A."/>
            <person name="Robbens S."/>
            <person name="Schmutz J."/>
            <person name="Toulza E."/>
            <person name="Wyss T."/>
            <person name="Zelensky A."/>
            <person name="Zhou K."/>
            <person name="Armbrust E.V."/>
            <person name="Bhattacharya D."/>
            <person name="Goodenough U.W."/>
            <person name="Van de Peer Y."/>
            <person name="Grigoriev I.V."/>
        </authorList>
    </citation>
    <scope>NUCLEOTIDE SEQUENCE [LARGE SCALE GENOMIC DNA]</scope>
    <source>
        <strain evidence="5 6">CCMP1545</strain>
    </source>
</reference>
<evidence type="ECO:0000256" key="3">
    <source>
        <dbReference type="SAM" id="MobiDB-lite"/>
    </source>
</evidence>
<evidence type="ECO:0000313" key="6">
    <source>
        <dbReference type="Proteomes" id="UP000001876"/>
    </source>
</evidence>
<dbReference type="GeneID" id="9681918"/>
<keyword evidence="2" id="KW-0408">Iron</keyword>
<dbReference type="STRING" id="564608.C1MK29"/>
<protein>
    <submittedName>
        <fullName evidence="5">Predicted protein</fullName>
    </submittedName>
</protein>
<feature type="domain" description="JmjN" evidence="4">
    <location>
        <begin position="50"/>
        <end position="91"/>
    </location>
</feature>
<dbReference type="PROSITE" id="PS51183">
    <property type="entry name" value="JMJN"/>
    <property type="match status" value="1"/>
</dbReference>
<dbReference type="PANTHER" id="PTHR10694">
    <property type="entry name" value="LYSINE-SPECIFIC DEMETHYLASE"/>
    <property type="match status" value="1"/>
</dbReference>
<evidence type="ECO:0000259" key="4">
    <source>
        <dbReference type="PROSITE" id="PS51183"/>
    </source>
</evidence>
<dbReference type="GO" id="GO:0141052">
    <property type="term" value="F:histone H3 demethylase activity"/>
    <property type="evidence" value="ECO:0007669"/>
    <property type="project" value="UniProtKB-ARBA"/>
</dbReference>
<dbReference type="InterPro" id="IPR003349">
    <property type="entry name" value="JmjN"/>
</dbReference>
<feature type="compositionally biased region" description="Basic residues" evidence="3">
    <location>
        <begin position="1"/>
        <end position="13"/>
    </location>
</feature>
<dbReference type="Pfam" id="PF02375">
    <property type="entry name" value="JmjN"/>
    <property type="match status" value="1"/>
</dbReference>
<proteinExistence type="predicted"/>